<evidence type="ECO:0000256" key="5">
    <source>
        <dbReference type="ARBA" id="ARBA00022989"/>
    </source>
</evidence>
<dbReference type="GO" id="GO:0004930">
    <property type="term" value="F:G protein-coupled receptor activity"/>
    <property type="evidence" value="ECO:0007669"/>
    <property type="project" value="UniProtKB-KW"/>
</dbReference>
<name>A0AA39KHD4_MICHY</name>
<feature type="transmembrane region" description="Helical" evidence="12">
    <location>
        <begin position="187"/>
        <end position="208"/>
    </location>
</feature>
<comment type="similarity">
    <text evidence="2 11">Belongs to the G-protein coupled receptor 1 family.</text>
</comment>
<feature type="transmembrane region" description="Helical" evidence="12">
    <location>
        <begin position="301"/>
        <end position="324"/>
    </location>
</feature>
<dbReference type="PANTHER" id="PTHR11866">
    <property type="entry name" value="G-PROTEIN COUPLED RECEPTOR FAMILY 1 MEMBER"/>
    <property type="match status" value="1"/>
</dbReference>
<evidence type="ECO:0000256" key="9">
    <source>
        <dbReference type="ARBA" id="ARBA00023180"/>
    </source>
</evidence>
<reference evidence="14" key="2">
    <citation type="submission" date="2023-03" db="EMBL/GenBank/DDBJ databases">
        <authorList>
            <person name="Inwood S.N."/>
            <person name="Skelly J.G."/>
            <person name="Guhlin J."/>
            <person name="Harrop T.W.R."/>
            <person name="Goldson S.G."/>
            <person name="Dearden P.K."/>
        </authorList>
    </citation>
    <scope>NUCLEOTIDE SEQUENCE</scope>
    <source>
        <strain evidence="14">Lincoln</strain>
        <tissue evidence="14">Whole body</tissue>
    </source>
</reference>
<evidence type="ECO:0000313" key="15">
    <source>
        <dbReference type="Proteomes" id="UP001168972"/>
    </source>
</evidence>
<evidence type="ECO:0000256" key="8">
    <source>
        <dbReference type="ARBA" id="ARBA00023170"/>
    </source>
</evidence>
<sequence>MAILNNTTSISTINITTIPIRHVTIFSQIVLTFVYVCGIIGNIAALITLFHQDKKHNRKHSLMLRCLATNDLIALLGMLLQMYVTIYLGSAATTRLFCSMRILWRLFGLFSGCVAIVMAVDRWLALTKPFVYQKRVSYHIIVRCMIVLWIATLSLTIMPIFGFGLYYENGKCIRYREARNLADIAYAYLWCTYGTLLCLLIVFCNLGVSRVLKKLGRYDGALRRISRASSRNKLPNLLIKKNITLSESIVTVEERAFARLMSILSITFVICWMPQMIAIPLEQYNLQLPKSEWLLKNCIGVFYKIADILLCIHFTLDPYIYVLLHMRKSRIPIMKYLCGICVTNRSRTSSFAATIETHHHDHSGTVSTPFTDLPSTPINDEIEIHRMITS</sequence>
<evidence type="ECO:0000256" key="1">
    <source>
        <dbReference type="ARBA" id="ARBA00004651"/>
    </source>
</evidence>
<comment type="caution">
    <text evidence="14">The sequence shown here is derived from an EMBL/GenBank/DDBJ whole genome shotgun (WGS) entry which is preliminary data.</text>
</comment>
<feature type="transmembrane region" description="Helical" evidence="12">
    <location>
        <begin position="140"/>
        <end position="167"/>
    </location>
</feature>
<dbReference type="GO" id="GO:0005886">
    <property type="term" value="C:plasma membrane"/>
    <property type="evidence" value="ECO:0007669"/>
    <property type="project" value="UniProtKB-SubCell"/>
</dbReference>
<evidence type="ECO:0000256" key="11">
    <source>
        <dbReference type="RuleBase" id="RU000688"/>
    </source>
</evidence>
<dbReference type="AlphaFoldDB" id="A0AA39KHD4"/>
<keyword evidence="5 12" id="KW-1133">Transmembrane helix</keyword>
<protein>
    <recommendedName>
        <fullName evidence="13">G-protein coupled receptors family 1 profile domain-containing protein</fullName>
    </recommendedName>
</protein>
<dbReference type="EMBL" id="JAQQBR010001834">
    <property type="protein sequence ID" value="KAK0162160.1"/>
    <property type="molecule type" value="Genomic_DNA"/>
</dbReference>
<dbReference type="PROSITE" id="PS00237">
    <property type="entry name" value="G_PROTEIN_RECEP_F1_1"/>
    <property type="match status" value="1"/>
</dbReference>
<dbReference type="InterPro" id="IPR017452">
    <property type="entry name" value="GPCR_Rhodpsn_7TM"/>
</dbReference>
<proteinExistence type="inferred from homology"/>
<dbReference type="SUPFAM" id="SSF81321">
    <property type="entry name" value="Family A G protein-coupled receptor-like"/>
    <property type="match status" value="1"/>
</dbReference>
<dbReference type="GO" id="GO:0007189">
    <property type="term" value="P:adenylate cyclase-activating G protein-coupled receptor signaling pathway"/>
    <property type="evidence" value="ECO:0007669"/>
    <property type="project" value="TreeGrafter"/>
</dbReference>
<keyword evidence="3" id="KW-1003">Cell membrane</keyword>
<dbReference type="PRINTS" id="PR00237">
    <property type="entry name" value="GPCRRHODOPSN"/>
</dbReference>
<evidence type="ECO:0000256" key="7">
    <source>
        <dbReference type="ARBA" id="ARBA00023136"/>
    </source>
</evidence>
<comment type="subcellular location">
    <subcellularLocation>
        <location evidence="1">Cell membrane</location>
        <topology evidence="1">Multi-pass membrane protein</topology>
    </subcellularLocation>
</comment>
<evidence type="ECO:0000259" key="13">
    <source>
        <dbReference type="PROSITE" id="PS50262"/>
    </source>
</evidence>
<feature type="transmembrane region" description="Helical" evidence="12">
    <location>
        <begin position="72"/>
        <end position="90"/>
    </location>
</feature>
<evidence type="ECO:0000256" key="10">
    <source>
        <dbReference type="ARBA" id="ARBA00023224"/>
    </source>
</evidence>
<accession>A0AA39KHD4</accession>
<organism evidence="14 15">
    <name type="scientific">Microctonus hyperodae</name>
    <name type="common">Parasitoid wasp</name>
    <dbReference type="NCBI Taxonomy" id="165561"/>
    <lineage>
        <taxon>Eukaryota</taxon>
        <taxon>Metazoa</taxon>
        <taxon>Ecdysozoa</taxon>
        <taxon>Arthropoda</taxon>
        <taxon>Hexapoda</taxon>
        <taxon>Insecta</taxon>
        <taxon>Pterygota</taxon>
        <taxon>Neoptera</taxon>
        <taxon>Endopterygota</taxon>
        <taxon>Hymenoptera</taxon>
        <taxon>Apocrita</taxon>
        <taxon>Ichneumonoidea</taxon>
        <taxon>Braconidae</taxon>
        <taxon>Euphorinae</taxon>
        <taxon>Microctonus</taxon>
    </lineage>
</organism>
<keyword evidence="8 11" id="KW-0675">Receptor</keyword>
<keyword evidence="7 12" id="KW-0472">Membrane</keyword>
<evidence type="ECO:0000256" key="2">
    <source>
        <dbReference type="ARBA" id="ARBA00010663"/>
    </source>
</evidence>
<keyword evidence="6 11" id="KW-0297">G-protein coupled receptor</keyword>
<evidence type="ECO:0000256" key="12">
    <source>
        <dbReference type="SAM" id="Phobius"/>
    </source>
</evidence>
<feature type="transmembrane region" description="Helical" evidence="12">
    <location>
        <begin position="29"/>
        <end position="51"/>
    </location>
</feature>
<dbReference type="InterPro" id="IPR000276">
    <property type="entry name" value="GPCR_Rhodpsn"/>
</dbReference>
<evidence type="ECO:0000256" key="4">
    <source>
        <dbReference type="ARBA" id="ARBA00022692"/>
    </source>
</evidence>
<dbReference type="InterPro" id="IPR008365">
    <property type="entry name" value="Prostanoid_rcpt"/>
</dbReference>
<evidence type="ECO:0000256" key="6">
    <source>
        <dbReference type="ARBA" id="ARBA00023040"/>
    </source>
</evidence>
<evidence type="ECO:0000313" key="14">
    <source>
        <dbReference type="EMBL" id="KAK0162160.1"/>
    </source>
</evidence>
<dbReference type="PANTHER" id="PTHR11866:SF16">
    <property type="entry name" value="PROSTAGLANDIN E2 RECEPTOR EP4 SUBTYPE-LIKE PROTEIN"/>
    <property type="match status" value="1"/>
</dbReference>
<feature type="transmembrane region" description="Helical" evidence="12">
    <location>
        <begin position="102"/>
        <end position="120"/>
    </location>
</feature>
<keyword evidence="4 11" id="KW-0812">Transmembrane</keyword>
<reference evidence="14" key="1">
    <citation type="journal article" date="2023" name="bioRxiv">
        <title>Scaffold-level genome assemblies of two parasitoid biocontrol wasps reveal the parthenogenesis mechanism and an associated novel virus.</title>
        <authorList>
            <person name="Inwood S."/>
            <person name="Skelly J."/>
            <person name="Guhlin J."/>
            <person name="Harrop T."/>
            <person name="Goldson S."/>
            <person name="Dearden P."/>
        </authorList>
    </citation>
    <scope>NUCLEOTIDE SEQUENCE</scope>
    <source>
        <strain evidence="14">Lincoln</strain>
        <tissue evidence="14">Whole body</tissue>
    </source>
</reference>
<dbReference type="PROSITE" id="PS50262">
    <property type="entry name" value="G_PROTEIN_RECEP_F1_2"/>
    <property type="match status" value="1"/>
</dbReference>
<keyword evidence="9" id="KW-0325">Glycoprotein</keyword>
<feature type="domain" description="G-protein coupled receptors family 1 profile" evidence="13">
    <location>
        <begin position="41"/>
        <end position="321"/>
    </location>
</feature>
<dbReference type="GO" id="GO:0007204">
    <property type="term" value="P:positive regulation of cytosolic calcium ion concentration"/>
    <property type="evidence" value="ECO:0007669"/>
    <property type="project" value="TreeGrafter"/>
</dbReference>
<keyword evidence="10 11" id="KW-0807">Transducer</keyword>
<dbReference type="Gene3D" id="1.20.1070.10">
    <property type="entry name" value="Rhodopsin 7-helix transmembrane proteins"/>
    <property type="match status" value="1"/>
</dbReference>
<dbReference type="Proteomes" id="UP001168972">
    <property type="component" value="Unassembled WGS sequence"/>
</dbReference>
<feature type="transmembrane region" description="Helical" evidence="12">
    <location>
        <begin position="260"/>
        <end position="281"/>
    </location>
</feature>
<evidence type="ECO:0000256" key="3">
    <source>
        <dbReference type="ARBA" id="ARBA00022475"/>
    </source>
</evidence>
<keyword evidence="15" id="KW-1185">Reference proteome</keyword>
<gene>
    <name evidence="14" type="ORF">PV327_008521</name>
</gene>
<dbReference type="Pfam" id="PF00001">
    <property type="entry name" value="7tm_1"/>
    <property type="match status" value="1"/>
</dbReference>